<dbReference type="PANTHER" id="PTHR47234">
    <property type="match status" value="1"/>
</dbReference>
<protein>
    <submittedName>
        <fullName evidence="14">TonB-dependent receptor plug domain-containing protein</fullName>
    </submittedName>
</protein>
<name>A0ABV9NN19_9GAMM</name>
<evidence type="ECO:0000256" key="7">
    <source>
        <dbReference type="ARBA" id="ARBA00023237"/>
    </source>
</evidence>
<dbReference type="Gene3D" id="2.170.130.10">
    <property type="entry name" value="TonB-dependent receptor, plug domain"/>
    <property type="match status" value="1"/>
</dbReference>
<evidence type="ECO:0000256" key="11">
    <source>
        <dbReference type="SAM" id="SignalP"/>
    </source>
</evidence>
<evidence type="ECO:0000313" key="14">
    <source>
        <dbReference type="EMBL" id="MFC4728513.1"/>
    </source>
</evidence>
<dbReference type="PROSITE" id="PS52016">
    <property type="entry name" value="TONB_DEPENDENT_REC_3"/>
    <property type="match status" value="1"/>
</dbReference>
<accession>A0ABV9NN19</accession>
<proteinExistence type="inferred from homology"/>
<dbReference type="EMBL" id="JBHSGG010000029">
    <property type="protein sequence ID" value="MFC4728513.1"/>
    <property type="molecule type" value="Genomic_DNA"/>
</dbReference>
<dbReference type="PANTHER" id="PTHR47234:SF2">
    <property type="entry name" value="TONB-DEPENDENT RECEPTOR"/>
    <property type="match status" value="1"/>
</dbReference>
<dbReference type="Pfam" id="PF00593">
    <property type="entry name" value="TonB_dep_Rec_b-barrel"/>
    <property type="match status" value="1"/>
</dbReference>
<dbReference type="SUPFAM" id="SSF56935">
    <property type="entry name" value="Porins"/>
    <property type="match status" value="1"/>
</dbReference>
<dbReference type="CDD" id="cd01347">
    <property type="entry name" value="ligand_gated_channel"/>
    <property type="match status" value="1"/>
</dbReference>
<evidence type="ECO:0000256" key="4">
    <source>
        <dbReference type="ARBA" id="ARBA00022692"/>
    </source>
</evidence>
<evidence type="ECO:0000256" key="6">
    <source>
        <dbReference type="ARBA" id="ARBA00023136"/>
    </source>
</evidence>
<dbReference type="InterPro" id="IPR039426">
    <property type="entry name" value="TonB-dep_rcpt-like"/>
</dbReference>
<dbReference type="InterPro" id="IPR037066">
    <property type="entry name" value="Plug_dom_sf"/>
</dbReference>
<evidence type="ECO:0000256" key="2">
    <source>
        <dbReference type="ARBA" id="ARBA00022448"/>
    </source>
</evidence>
<evidence type="ECO:0000259" key="13">
    <source>
        <dbReference type="Pfam" id="PF07715"/>
    </source>
</evidence>
<dbReference type="InterPro" id="IPR036942">
    <property type="entry name" value="Beta-barrel_TonB_sf"/>
</dbReference>
<sequence length="948" mass="101453">MTFTLQPLSKAIAMACAGATIVFVAPAVAQESSAPTTLDRVQVTGSRIPRVDMESSQPVFSLGRDDILAEGLTSVGDVLQNLSIAGYGLNTNVNNGGNGETRISLRNLGASRTLVLVNGRRWVGGTGLGGPVDINTIPTAAVERIEVLKDGASVIYGADAIAGVVNIILRSNFDGFEANAYYGQYGQGDGAREAYDVTVGGTGDRWSTTFGVGYVKEEPVMAGDRTLSAVPTFGTGNYYGSSNTPNGRFGFGPRGNLRPDGSTGSVTNDGPGTPTRPYVGGATGDAYNFAPDNYLVTPQERISLFGNATYDLTDRVRFLATATYNERESEQLLAAMPVSLGAAGPGTRGADIVWSADSIYNPFGQDVTSVARRVNESGGRSFRQTVDTTAASVGLEGDFDVGSRYYAWDVGYFHGRNKNSQTTEGLFTYTALANALGPSFIDATGVPTCGTPGAPIAGCVPLDIYGAGSITPEMLDYLSFTAHDNRRYQNSYWYATISGDIVALPAGPLQFSFGAESRTEKGYDQPDALINAGDTTGNARTATIGSYDVDEAYLELNIPILANVPGARLLDLNVASRYSDYSSFGDTTNSKAGFRWKPIDDLMVRGNYTQGFRAPAISELFQGRSDSYPSVTDPCSIGQFALLSPDAQGRCLAQGVPAGGYAQANSQQRITVGGNPDVQPETSTSKTLGFVYSPSFAPGLDVSVDWWNIEIRDTITTFSANNILTQCIVQGIQSFCDLYSRTPEGPLEDLLSVQTNIGSSEIEGFDVTLNYSLRDTRVGDFSFTLDTTYIGFYKEDRDGDGVRGTRADGDNLIGTYGNPYWRLRSNLGARWRYGDFGATWNARYYSGVVEACQSIANAGFPELCSEGVGRIVDNAAGNPTLAARNRLGGSTFHDVSAFWEAPWEGRVTLGANNVLNKEPPRSVNATNSFPAMYDIPGRFVYMRYSQRF</sequence>
<feature type="domain" description="TonB-dependent receptor plug" evidence="13">
    <location>
        <begin position="53"/>
        <end position="164"/>
    </location>
</feature>
<evidence type="ECO:0000313" key="15">
    <source>
        <dbReference type="Proteomes" id="UP001595892"/>
    </source>
</evidence>
<dbReference type="InterPro" id="IPR012910">
    <property type="entry name" value="Plug_dom"/>
</dbReference>
<gene>
    <name evidence="14" type="ORF">ACFO3Q_10070</name>
</gene>
<feature type="signal peptide" evidence="11">
    <location>
        <begin position="1"/>
        <end position="29"/>
    </location>
</feature>
<evidence type="ECO:0000256" key="10">
    <source>
        <dbReference type="SAM" id="MobiDB-lite"/>
    </source>
</evidence>
<dbReference type="Pfam" id="PF07715">
    <property type="entry name" value="Plug"/>
    <property type="match status" value="1"/>
</dbReference>
<dbReference type="Gene3D" id="2.40.170.20">
    <property type="entry name" value="TonB-dependent receptor, beta-barrel domain"/>
    <property type="match status" value="1"/>
</dbReference>
<keyword evidence="4 8" id="KW-0812">Transmembrane</keyword>
<evidence type="ECO:0000256" key="8">
    <source>
        <dbReference type="PROSITE-ProRule" id="PRU01360"/>
    </source>
</evidence>
<keyword evidence="11" id="KW-0732">Signal</keyword>
<organism evidence="14 15">
    <name type="scientific">Coralloluteibacterium thermophilum</name>
    <dbReference type="NCBI Taxonomy" id="2707049"/>
    <lineage>
        <taxon>Bacteria</taxon>
        <taxon>Pseudomonadati</taxon>
        <taxon>Pseudomonadota</taxon>
        <taxon>Gammaproteobacteria</taxon>
        <taxon>Lysobacterales</taxon>
        <taxon>Lysobacteraceae</taxon>
        <taxon>Coralloluteibacterium</taxon>
    </lineage>
</organism>
<feature type="region of interest" description="Disordered" evidence="10">
    <location>
        <begin position="252"/>
        <end position="275"/>
    </location>
</feature>
<comment type="caution">
    <text evidence="14">The sequence shown here is derived from an EMBL/GenBank/DDBJ whole genome shotgun (WGS) entry which is preliminary data.</text>
</comment>
<keyword evidence="14" id="KW-0675">Receptor</keyword>
<dbReference type="Proteomes" id="UP001595892">
    <property type="component" value="Unassembled WGS sequence"/>
</dbReference>
<evidence type="ECO:0000256" key="3">
    <source>
        <dbReference type="ARBA" id="ARBA00022452"/>
    </source>
</evidence>
<comment type="similarity">
    <text evidence="8 9">Belongs to the TonB-dependent receptor family.</text>
</comment>
<evidence type="ECO:0000256" key="1">
    <source>
        <dbReference type="ARBA" id="ARBA00004571"/>
    </source>
</evidence>
<keyword evidence="2 8" id="KW-0813">Transport</keyword>
<evidence type="ECO:0000259" key="12">
    <source>
        <dbReference type="Pfam" id="PF00593"/>
    </source>
</evidence>
<feature type="chain" id="PRO_5046202766" evidence="11">
    <location>
        <begin position="30"/>
        <end position="948"/>
    </location>
</feature>
<dbReference type="RefSeq" id="WP_377004545.1">
    <property type="nucleotide sequence ID" value="NZ_JBHSGG010000029.1"/>
</dbReference>
<evidence type="ECO:0000256" key="5">
    <source>
        <dbReference type="ARBA" id="ARBA00023077"/>
    </source>
</evidence>
<keyword evidence="15" id="KW-1185">Reference proteome</keyword>
<keyword evidence="7 8" id="KW-0998">Cell outer membrane</keyword>
<reference evidence="15" key="1">
    <citation type="journal article" date="2019" name="Int. J. Syst. Evol. Microbiol.">
        <title>The Global Catalogue of Microorganisms (GCM) 10K type strain sequencing project: providing services to taxonomists for standard genome sequencing and annotation.</title>
        <authorList>
            <consortium name="The Broad Institute Genomics Platform"/>
            <consortium name="The Broad Institute Genome Sequencing Center for Infectious Disease"/>
            <person name="Wu L."/>
            <person name="Ma J."/>
        </authorList>
    </citation>
    <scope>NUCLEOTIDE SEQUENCE [LARGE SCALE GENOMIC DNA]</scope>
    <source>
        <strain evidence="15">CGMCC 1.13574</strain>
    </source>
</reference>
<keyword evidence="3 8" id="KW-1134">Transmembrane beta strand</keyword>
<dbReference type="InterPro" id="IPR000531">
    <property type="entry name" value="Beta-barrel_TonB"/>
</dbReference>
<keyword evidence="5 9" id="KW-0798">TonB box</keyword>
<evidence type="ECO:0000256" key="9">
    <source>
        <dbReference type="RuleBase" id="RU003357"/>
    </source>
</evidence>
<feature type="domain" description="TonB-dependent receptor-like beta-barrel" evidence="12">
    <location>
        <begin position="360"/>
        <end position="914"/>
    </location>
</feature>
<keyword evidence="6 8" id="KW-0472">Membrane</keyword>
<comment type="subcellular location">
    <subcellularLocation>
        <location evidence="1 8">Cell outer membrane</location>
        <topology evidence="1 8">Multi-pass membrane protein</topology>
    </subcellularLocation>
</comment>